<protein>
    <submittedName>
        <fullName evidence="1">Uncharacterized protein</fullName>
    </submittedName>
</protein>
<evidence type="ECO:0000313" key="1">
    <source>
        <dbReference type="Ensembl" id="ENSACIP00000004775.1"/>
    </source>
</evidence>
<reference evidence="1" key="1">
    <citation type="submission" date="2025-08" db="UniProtKB">
        <authorList>
            <consortium name="Ensembl"/>
        </authorList>
    </citation>
    <scope>IDENTIFICATION</scope>
</reference>
<dbReference type="AlphaFoldDB" id="A0A3Q0R6H8"/>
<dbReference type="Proteomes" id="UP000261340">
    <property type="component" value="Unplaced"/>
</dbReference>
<reference evidence="1" key="2">
    <citation type="submission" date="2025-09" db="UniProtKB">
        <authorList>
            <consortium name="Ensembl"/>
        </authorList>
    </citation>
    <scope>IDENTIFICATION</scope>
</reference>
<keyword evidence="2" id="KW-1185">Reference proteome</keyword>
<evidence type="ECO:0000313" key="2">
    <source>
        <dbReference type="Proteomes" id="UP000261340"/>
    </source>
</evidence>
<sequence>SSLLSDTKDCGFGSSGCTSACDCDCGRDSSSGFSWGCGSGCGWDCGSSCGWHCGSGCGWDCGSGCGWDCSCGQDRGWDCGSGCGFGCSSSCGLDGICGIGHELLPALLPSVLESDANLLKEEGPVWPTLL</sequence>
<organism evidence="1 2">
    <name type="scientific">Amphilophus citrinellus</name>
    <name type="common">Midas cichlid</name>
    <name type="synonym">Cichlasoma citrinellum</name>
    <dbReference type="NCBI Taxonomy" id="61819"/>
    <lineage>
        <taxon>Eukaryota</taxon>
        <taxon>Metazoa</taxon>
        <taxon>Chordata</taxon>
        <taxon>Craniata</taxon>
        <taxon>Vertebrata</taxon>
        <taxon>Euteleostomi</taxon>
        <taxon>Actinopterygii</taxon>
        <taxon>Neopterygii</taxon>
        <taxon>Teleostei</taxon>
        <taxon>Neoteleostei</taxon>
        <taxon>Acanthomorphata</taxon>
        <taxon>Ovalentaria</taxon>
        <taxon>Cichlomorphae</taxon>
        <taxon>Cichliformes</taxon>
        <taxon>Cichlidae</taxon>
        <taxon>New World cichlids</taxon>
        <taxon>Cichlasomatinae</taxon>
        <taxon>Heroini</taxon>
        <taxon>Amphilophus</taxon>
    </lineage>
</organism>
<name>A0A3Q0R6H8_AMPCI</name>
<proteinExistence type="predicted"/>
<accession>A0A3Q0R6H8</accession>
<dbReference type="OMA" id="NGCNCGD"/>
<dbReference type="Ensembl" id="ENSACIT00000004925.1">
    <property type="protein sequence ID" value="ENSACIP00000004775.1"/>
    <property type="gene ID" value="ENSACIG00000003759.1"/>
</dbReference>